<dbReference type="Gene3D" id="3.40.50.880">
    <property type="match status" value="1"/>
</dbReference>
<evidence type="ECO:0000313" key="2">
    <source>
        <dbReference type="EMBL" id="PYH92654.1"/>
    </source>
</evidence>
<sequence length="225" mass="23955">MATESTGPKFDTPLRIGVVLFPGFQALDVFGPMDCFNVLSWQHPNMTLSILAPTLDPVSTKSPVTPHAIGEQVVPTHTFASPPPLDVLLVPGGLGTRGSAPPLLAAIDFVRSTYPSLKYLITVCTGAGIAARAGVLDGRKATTNKHAFKEIAALGPNVHWVPRARWVTDGNIWTASGVTAGIDVTIAWIGEVFGEAFAQRLADEMEHTRHTDSSVDPFAELYGLS</sequence>
<dbReference type="OrthoDB" id="543156at2759"/>
<dbReference type="Pfam" id="PF01965">
    <property type="entry name" value="DJ-1_PfpI"/>
    <property type="match status" value="1"/>
</dbReference>
<name>A0A319D5U5_9EURO</name>
<dbReference type="AlphaFoldDB" id="A0A319D5U5"/>
<dbReference type="InterPro" id="IPR052158">
    <property type="entry name" value="INH-QAR"/>
</dbReference>
<keyword evidence="3" id="KW-1185">Reference proteome</keyword>
<keyword evidence="2" id="KW-0808">Transferase</keyword>
<dbReference type="PANTHER" id="PTHR43130">
    <property type="entry name" value="ARAC-FAMILY TRANSCRIPTIONAL REGULATOR"/>
    <property type="match status" value="1"/>
</dbReference>
<dbReference type="CDD" id="cd03139">
    <property type="entry name" value="GATase1_PfpI_2"/>
    <property type="match status" value="1"/>
</dbReference>
<feature type="domain" description="DJ-1/PfpI" evidence="1">
    <location>
        <begin position="15"/>
        <end position="185"/>
    </location>
</feature>
<dbReference type="VEuPathDB" id="FungiDB:BO71DRAFT_400351"/>
<protein>
    <submittedName>
        <fullName evidence="2">Class I glutamine amidotransferase-like protein</fullName>
    </submittedName>
</protein>
<evidence type="ECO:0000259" key="1">
    <source>
        <dbReference type="Pfam" id="PF01965"/>
    </source>
</evidence>
<dbReference type="SUPFAM" id="SSF52317">
    <property type="entry name" value="Class I glutamine amidotransferase-like"/>
    <property type="match status" value="1"/>
</dbReference>
<keyword evidence="2" id="KW-0315">Glutamine amidotransferase</keyword>
<dbReference type="EMBL" id="KZ825911">
    <property type="protein sequence ID" value="PYH92654.1"/>
    <property type="molecule type" value="Genomic_DNA"/>
</dbReference>
<gene>
    <name evidence="2" type="ORF">BO71DRAFT_400351</name>
</gene>
<reference evidence="2 3" key="1">
    <citation type="submission" date="2018-02" db="EMBL/GenBank/DDBJ databases">
        <title>The genomes of Aspergillus section Nigri reveals drivers in fungal speciation.</title>
        <authorList>
            <consortium name="DOE Joint Genome Institute"/>
            <person name="Vesth T.C."/>
            <person name="Nybo J."/>
            <person name="Theobald S."/>
            <person name="Brandl J."/>
            <person name="Frisvad J.C."/>
            <person name="Nielsen K.F."/>
            <person name="Lyhne E.K."/>
            <person name="Kogle M.E."/>
            <person name="Kuo A."/>
            <person name="Riley R."/>
            <person name="Clum A."/>
            <person name="Nolan M."/>
            <person name="Lipzen A."/>
            <person name="Salamov A."/>
            <person name="Henrissat B."/>
            <person name="Wiebenga A."/>
            <person name="De vries R.P."/>
            <person name="Grigoriev I.V."/>
            <person name="Mortensen U.H."/>
            <person name="Andersen M.R."/>
            <person name="Baker S.E."/>
        </authorList>
    </citation>
    <scope>NUCLEOTIDE SEQUENCE [LARGE SCALE GENOMIC DNA]</scope>
    <source>
        <strain evidence="2 3">CBS 707.79</strain>
    </source>
</reference>
<dbReference type="GO" id="GO:0016740">
    <property type="term" value="F:transferase activity"/>
    <property type="evidence" value="ECO:0007669"/>
    <property type="project" value="UniProtKB-KW"/>
</dbReference>
<evidence type="ECO:0000313" key="3">
    <source>
        <dbReference type="Proteomes" id="UP000247810"/>
    </source>
</evidence>
<proteinExistence type="predicted"/>
<accession>A0A319D5U5</accession>
<dbReference type="InterPro" id="IPR002818">
    <property type="entry name" value="DJ-1/PfpI"/>
</dbReference>
<dbReference type="PANTHER" id="PTHR43130:SF15">
    <property type="entry name" value="THIJ_PFPI FAMILY PROTEIN (AFU_ORTHOLOGUE AFUA_5G14240)"/>
    <property type="match status" value="1"/>
</dbReference>
<dbReference type="InterPro" id="IPR029062">
    <property type="entry name" value="Class_I_gatase-like"/>
</dbReference>
<dbReference type="STRING" id="1448320.A0A319D5U5"/>
<organism evidence="2 3">
    <name type="scientific">Aspergillus ellipticus CBS 707.79</name>
    <dbReference type="NCBI Taxonomy" id="1448320"/>
    <lineage>
        <taxon>Eukaryota</taxon>
        <taxon>Fungi</taxon>
        <taxon>Dikarya</taxon>
        <taxon>Ascomycota</taxon>
        <taxon>Pezizomycotina</taxon>
        <taxon>Eurotiomycetes</taxon>
        <taxon>Eurotiomycetidae</taxon>
        <taxon>Eurotiales</taxon>
        <taxon>Aspergillaceae</taxon>
        <taxon>Aspergillus</taxon>
        <taxon>Aspergillus subgen. Circumdati</taxon>
    </lineage>
</organism>
<dbReference type="Proteomes" id="UP000247810">
    <property type="component" value="Unassembled WGS sequence"/>
</dbReference>